<evidence type="ECO:0000313" key="2">
    <source>
        <dbReference type="Proteomes" id="UP000001971"/>
    </source>
</evidence>
<gene>
    <name evidence="1" type="ordered locus">YPA_2010</name>
</gene>
<dbReference type="Proteomes" id="UP000001971">
    <property type="component" value="Chromosome"/>
</dbReference>
<dbReference type="EMBL" id="CP000308">
    <property type="protein sequence ID" value="ABG13976.1"/>
    <property type="molecule type" value="Genomic_DNA"/>
</dbReference>
<dbReference type="KEGG" id="ypa:YPA_2010"/>
<evidence type="ECO:0000313" key="1">
    <source>
        <dbReference type="EMBL" id="ABG13976.1"/>
    </source>
</evidence>
<reference evidence="1 2" key="1">
    <citation type="journal article" date="2006" name="J. Bacteriol.">
        <title>Complete genome sequence of Yersinia pestis strains Antiqua and Nepal516: evidence of gene reduction in an emerging pathogen.</title>
        <authorList>
            <person name="Chain P.S."/>
            <person name="Hu P."/>
            <person name="Malfatti S.A."/>
            <person name="Radnedge L."/>
            <person name="Larimer F."/>
            <person name="Vergez L.M."/>
            <person name="Worsham P."/>
            <person name="Chu M.C."/>
            <person name="Andersen G.L."/>
        </authorList>
    </citation>
    <scope>NUCLEOTIDE SEQUENCE [LARGE SCALE GENOMIC DNA]</scope>
    <source>
        <strain evidence="1 2">Antiqua</strain>
    </source>
</reference>
<organism evidence="1 2">
    <name type="scientific">Yersinia pestis bv. Antiqua (strain Antiqua)</name>
    <dbReference type="NCBI Taxonomy" id="360102"/>
    <lineage>
        <taxon>Bacteria</taxon>
        <taxon>Pseudomonadati</taxon>
        <taxon>Pseudomonadota</taxon>
        <taxon>Gammaproteobacteria</taxon>
        <taxon>Enterobacterales</taxon>
        <taxon>Yersiniaceae</taxon>
        <taxon>Yersinia</taxon>
    </lineage>
</organism>
<proteinExistence type="predicted"/>
<dbReference type="AlphaFoldDB" id="A0A0H2Y904"/>
<accession>A0A0H2Y904</accession>
<sequence>MKEIKIMIYKNIFIKKQINADYYPVITEIKMEK</sequence>
<name>A0A0H2Y904_YERPA</name>
<protein>
    <submittedName>
        <fullName evidence="1">Uncharacterized protein</fullName>
    </submittedName>
</protein>